<proteinExistence type="predicted"/>
<evidence type="ECO:0000313" key="2">
    <source>
        <dbReference type="Proteomes" id="UP000284841"/>
    </source>
</evidence>
<evidence type="ECO:0000313" key="1">
    <source>
        <dbReference type="EMBL" id="RHJ89135.1"/>
    </source>
</evidence>
<name>A0A415E661_9FIRM</name>
<accession>A0A415E661</accession>
<dbReference type="OrthoDB" id="5420310at2"/>
<dbReference type="AlphaFoldDB" id="A0A415E661"/>
<organism evidence="1 2">
    <name type="scientific">Emergencia timonensis</name>
    <dbReference type="NCBI Taxonomy" id="1776384"/>
    <lineage>
        <taxon>Bacteria</taxon>
        <taxon>Bacillati</taxon>
        <taxon>Bacillota</taxon>
        <taxon>Clostridia</taxon>
        <taxon>Peptostreptococcales</taxon>
        <taxon>Anaerovoracaceae</taxon>
        <taxon>Emergencia</taxon>
    </lineage>
</organism>
<dbReference type="STRING" id="1776384.GCA_900086585_02425"/>
<reference evidence="1 2" key="1">
    <citation type="submission" date="2018-08" db="EMBL/GenBank/DDBJ databases">
        <title>A genome reference for cultivated species of the human gut microbiota.</title>
        <authorList>
            <person name="Zou Y."/>
            <person name="Xue W."/>
            <person name="Luo G."/>
        </authorList>
    </citation>
    <scope>NUCLEOTIDE SEQUENCE [LARGE SCALE GENOMIC DNA]</scope>
    <source>
        <strain evidence="1 2">AM07-24</strain>
    </source>
</reference>
<dbReference type="Proteomes" id="UP000284841">
    <property type="component" value="Unassembled WGS sequence"/>
</dbReference>
<gene>
    <name evidence="1" type="ORF">DW099_00740</name>
</gene>
<protein>
    <submittedName>
        <fullName evidence="1">DUF523 domain-containing protein</fullName>
    </submittedName>
</protein>
<dbReference type="InterPro" id="IPR054648">
    <property type="entry name" value="TudS-rel"/>
</dbReference>
<keyword evidence="2" id="KW-1185">Reference proteome</keyword>
<dbReference type="EMBL" id="QRMS01000001">
    <property type="protein sequence ID" value="RHJ89135.1"/>
    <property type="molecule type" value="Genomic_DNA"/>
</dbReference>
<sequence>MFTDARSKRVIFVAHCLLNQNSISDGTADYPGANEEILQILLKAKVGIVQMPCPELCCLGLDRGNVLGAESPVVVENTRIRKAMQEPSVSAQLSVLTEFVMRQIFEYHKHGFEVIGIVGINRSPCCGVNTTSDDNRELEGQGVFITKLKAALTDANLEIPVIGVKAEANAAMRVEALL</sequence>
<dbReference type="RefSeq" id="WP_118333223.1">
    <property type="nucleotide sequence ID" value="NZ_AP025567.1"/>
</dbReference>
<dbReference type="NCBIfam" id="NF045597">
    <property type="entry name" value="TudS_rel_CD3072"/>
    <property type="match status" value="1"/>
</dbReference>
<comment type="caution">
    <text evidence="1">The sequence shown here is derived from an EMBL/GenBank/DDBJ whole genome shotgun (WGS) entry which is preliminary data.</text>
</comment>